<gene>
    <name evidence="2" type="ORF">Cgig2_012271</name>
</gene>
<proteinExistence type="predicted"/>
<feature type="region of interest" description="Disordered" evidence="1">
    <location>
        <begin position="1"/>
        <end position="21"/>
    </location>
</feature>
<sequence length="165" mass="18841">MLDSKEVVNSQRHSSEFESKSTLLPPLTPVRGYRRHYFSNHIRAFPNTPNYLTSRVDLLEPGSLDYGLVPAMGVAKDHLKVMIQAAQVTKIRDPAFIKVMCLAPILWGRRTEPSKRITHFGFISNSLTSHHGFGERRVHEHLTTSLNQGPIVKQNEYFHNKNSYS</sequence>
<evidence type="ECO:0000313" key="3">
    <source>
        <dbReference type="Proteomes" id="UP001153076"/>
    </source>
</evidence>
<reference evidence="2" key="1">
    <citation type="submission" date="2022-04" db="EMBL/GenBank/DDBJ databases">
        <title>Carnegiea gigantea Genome sequencing and assembly v2.</title>
        <authorList>
            <person name="Copetti D."/>
            <person name="Sanderson M.J."/>
            <person name="Burquez A."/>
            <person name="Wojciechowski M.F."/>
        </authorList>
    </citation>
    <scope>NUCLEOTIDE SEQUENCE</scope>
    <source>
        <strain evidence="2">SGP5-SGP5p</strain>
        <tissue evidence="2">Aerial part</tissue>
    </source>
</reference>
<protein>
    <submittedName>
        <fullName evidence="2">Uncharacterized protein</fullName>
    </submittedName>
</protein>
<accession>A0A9Q1K3A4</accession>
<name>A0A9Q1K3A4_9CARY</name>
<evidence type="ECO:0000256" key="1">
    <source>
        <dbReference type="SAM" id="MobiDB-lite"/>
    </source>
</evidence>
<dbReference type="Proteomes" id="UP001153076">
    <property type="component" value="Unassembled WGS sequence"/>
</dbReference>
<organism evidence="2 3">
    <name type="scientific">Carnegiea gigantea</name>
    <dbReference type="NCBI Taxonomy" id="171969"/>
    <lineage>
        <taxon>Eukaryota</taxon>
        <taxon>Viridiplantae</taxon>
        <taxon>Streptophyta</taxon>
        <taxon>Embryophyta</taxon>
        <taxon>Tracheophyta</taxon>
        <taxon>Spermatophyta</taxon>
        <taxon>Magnoliopsida</taxon>
        <taxon>eudicotyledons</taxon>
        <taxon>Gunneridae</taxon>
        <taxon>Pentapetalae</taxon>
        <taxon>Caryophyllales</taxon>
        <taxon>Cactineae</taxon>
        <taxon>Cactaceae</taxon>
        <taxon>Cactoideae</taxon>
        <taxon>Echinocereeae</taxon>
        <taxon>Carnegiea</taxon>
    </lineage>
</organism>
<dbReference type="AlphaFoldDB" id="A0A9Q1K3A4"/>
<keyword evidence="3" id="KW-1185">Reference proteome</keyword>
<evidence type="ECO:0000313" key="2">
    <source>
        <dbReference type="EMBL" id="KAJ8435617.1"/>
    </source>
</evidence>
<dbReference type="EMBL" id="JAKOGI010000400">
    <property type="protein sequence ID" value="KAJ8435617.1"/>
    <property type="molecule type" value="Genomic_DNA"/>
</dbReference>
<comment type="caution">
    <text evidence="2">The sequence shown here is derived from an EMBL/GenBank/DDBJ whole genome shotgun (WGS) entry which is preliminary data.</text>
</comment>